<evidence type="ECO:0000256" key="1">
    <source>
        <dbReference type="ARBA" id="ARBA00001198"/>
    </source>
</evidence>
<dbReference type="STRING" id="1003232.J9DIG4"/>
<dbReference type="PRINTS" id="PR00141">
    <property type="entry name" value="PROTEASOME"/>
</dbReference>
<dbReference type="GO" id="GO:0005634">
    <property type="term" value="C:nucleus"/>
    <property type="evidence" value="ECO:0007669"/>
    <property type="project" value="UniProtKB-SubCell"/>
</dbReference>
<reference evidence="10 11" key="1">
    <citation type="submission" date="2011-08" db="EMBL/GenBank/DDBJ databases">
        <authorList>
            <person name="Liu Z.J."/>
            <person name="Shi F.L."/>
            <person name="Lu J.Q."/>
            <person name="Li M."/>
            <person name="Wang Z.L."/>
        </authorList>
    </citation>
    <scope>NUCLEOTIDE SEQUENCE [LARGE SCALE GENOMIC DNA]</scope>
    <source>
        <strain evidence="10 11">USNM 41457</strain>
    </source>
</reference>
<keyword evidence="6" id="KW-0888">Threonine protease</keyword>
<dbReference type="FunCoup" id="J9DIG4">
    <property type="interactions" value="199"/>
</dbReference>
<organism evidence="10 11">
    <name type="scientific">Edhazardia aedis (strain USNM 41457)</name>
    <name type="common">Microsporidian parasite</name>
    <dbReference type="NCBI Taxonomy" id="1003232"/>
    <lineage>
        <taxon>Eukaryota</taxon>
        <taxon>Fungi</taxon>
        <taxon>Fungi incertae sedis</taxon>
        <taxon>Microsporidia</taxon>
        <taxon>Edhazardia</taxon>
    </lineage>
</organism>
<keyword evidence="11" id="KW-1185">Reference proteome</keyword>
<evidence type="ECO:0000256" key="4">
    <source>
        <dbReference type="ARBA" id="ARBA00022490"/>
    </source>
</evidence>
<dbReference type="InterPro" id="IPR029055">
    <property type="entry name" value="Ntn_hydrolases_N"/>
</dbReference>
<evidence type="ECO:0000256" key="8">
    <source>
        <dbReference type="ARBA" id="ARBA00022942"/>
    </source>
</evidence>
<evidence type="ECO:0000256" key="9">
    <source>
        <dbReference type="PIRSR" id="PIRSR600243-1"/>
    </source>
</evidence>
<dbReference type="Pfam" id="PF00227">
    <property type="entry name" value="Proteasome"/>
    <property type="match status" value="1"/>
</dbReference>
<dbReference type="InParanoid" id="J9DIG4"/>
<dbReference type="Gene3D" id="3.60.20.10">
    <property type="entry name" value="Glutamine Phosphoribosylpyrophosphate, subunit 1, domain 1"/>
    <property type="match status" value="1"/>
</dbReference>
<evidence type="ECO:0000256" key="7">
    <source>
        <dbReference type="ARBA" id="ARBA00022801"/>
    </source>
</evidence>
<dbReference type="InterPro" id="IPR001353">
    <property type="entry name" value="Proteasome_sua/b"/>
</dbReference>
<accession>J9DIG4</accession>
<dbReference type="InterPro" id="IPR023333">
    <property type="entry name" value="Proteasome_suB-type"/>
</dbReference>
<dbReference type="OrthoDB" id="7854943at2759"/>
<evidence type="ECO:0000256" key="3">
    <source>
        <dbReference type="ARBA" id="ARBA00012039"/>
    </source>
</evidence>
<keyword evidence="4" id="KW-0963">Cytoplasm</keyword>
<gene>
    <name evidence="10" type="ORF">EDEG_03164</name>
</gene>
<dbReference type="EC" id="3.4.25.1" evidence="3"/>
<dbReference type="GO" id="GO:0019774">
    <property type="term" value="C:proteasome core complex, beta-subunit complex"/>
    <property type="evidence" value="ECO:0007669"/>
    <property type="project" value="EnsemblFungi"/>
</dbReference>
<comment type="catalytic activity">
    <reaction evidence="1">
        <text>Cleavage of peptide bonds with very broad specificity.</text>
        <dbReference type="EC" id="3.4.25.1"/>
    </reaction>
</comment>
<dbReference type="VEuPathDB" id="MicrosporidiaDB:EDEG_03164"/>
<dbReference type="GO" id="GO:0034515">
    <property type="term" value="C:proteasome storage granule"/>
    <property type="evidence" value="ECO:0007669"/>
    <property type="project" value="EnsemblFungi"/>
</dbReference>
<evidence type="ECO:0000313" key="11">
    <source>
        <dbReference type="Proteomes" id="UP000003163"/>
    </source>
</evidence>
<keyword evidence="7" id="KW-0378">Hydrolase</keyword>
<keyword evidence="5" id="KW-0645">Protease</keyword>
<name>J9DIG4_EDHAE</name>
<dbReference type="PANTHER" id="PTHR32194">
    <property type="entry name" value="METALLOPROTEASE TLDD"/>
    <property type="match status" value="1"/>
</dbReference>
<protein>
    <recommendedName>
        <fullName evidence="3">proteasome endopeptidase complex</fullName>
        <ecNumber evidence="3">3.4.25.1</ecNumber>
    </recommendedName>
</protein>
<dbReference type="PANTHER" id="PTHR32194:SF0">
    <property type="entry name" value="ATP-DEPENDENT PROTEASE SUBUNIT HSLV"/>
    <property type="match status" value="1"/>
</dbReference>
<dbReference type="GO" id="GO:0010499">
    <property type="term" value="P:proteasomal ubiquitin-independent protein catabolic process"/>
    <property type="evidence" value="ECO:0007669"/>
    <property type="project" value="EnsemblFungi"/>
</dbReference>
<dbReference type="PROSITE" id="PS51476">
    <property type="entry name" value="PROTEASOME_BETA_2"/>
    <property type="match status" value="1"/>
</dbReference>
<feature type="active site" description="Nucleophile" evidence="9">
    <location>
        <position position="12"/>
    </location>
</feature>
<dbReference type="GO" id="GO:0043161">
    <property type="term" value="P:proteasome-mediated ubiquitin-dependent protein catabolic process"/>
    <property type="evidence" value="ECO:0007669"/>
    <property type="project" value="EnsemblFungi"/>
</dbReference>
<dbReference type="AlphaFoldDB" id="J9DIG4"/>
<comment type="caution">
    <text evidence="10">The sequence shown here is derived from an EMBL/GenBank/DDBJ whole genome shotgun (WGS) entry which is preliminary data.</text>
</comment>
<keyword evidence="8" id="KW-0647">Proteasome</keyword>
<evidence type="ECO:0000256" key="6">
    <source>
        <dbReference type="ARBA" id="ARBA00022698"/>
    </source>
</evidence>
<dbReference type="EMBL" id="AFBI03000072">
    <property type="protein sequence ID" value="EJW02410.1"/>
    <property type="molecule type" value="Genomic_DNA"/>
</dbReference>
<comment type="subcellular location">
    <subcellularLocation>
        <location evidence="2">Nucleus</location>
    </subcellularLocation>
</comment>
<dbReference type="Proteomes" id="UP000003163">
    <property type="component" value="Unassembled WGS sequence"/>
</dbReference>
<dbReference type="SUPFAM" id="SSF56235">
    <property type="entry name" value="N-terminal nucleophile aminohydrolases (Ntn hydrolases)"/>
    <property type="match status" value="1"/>
</dbReference>
<proteinExistence type="predicted"/>
<dbReference type="GO" id="GO:0004298">
    <property type="term" value="F:threonine-type endopeptidase activity"/>
    <property type="evidence" value="ECO:0007669"/>
    <property type="project" value="UniProtKB-KW"/>
</dbReference>
<dbReference type="InterPro" id="IPR000243">
    <property type="entry name" value="Pept_T1A_subB"/>
</dbReference>
<dbReference type="OMA" id="TFIYGYC"/>
<evidence type="ECO:0000256" key="2">
    <source>
        <dbReference type="ARBA" id="ARBA00004123"/>
    </source>
</evidence>
<dbReference type="HOGENOM" id="CLU_035750_5_2_1"/>
<evidence type="ECO:0000256" key="5">
    <source>
        <dbReference type="ARBA" id="ARBA00022670"/>
    </source>
</evidence>
<evidence type="ECO:0000313" key="10">
    <source>
        <dbReference type="EMBL" id="EJW02410.1"/>
    </source>
</evidence>
<reference evidence="11" key="2">
    <citation type="submission" date="2015-07" db="EMBL/GenBank/DDBJ databases">
        <title>Contrasting host-pathogen interactions and genome evolution in two generalist and specialist microsporidian pathogens of mosquitoes.</title>
        <authorList>
            <consortium name="The Broad Institute Genomics Platform"/>
            <consortium name="The Broad Institute Genome Sequencing Center for Infectious Disease"/>
            <person name="Cuomo C.A."/>
            <person name="Sanscrainte N.D."/>
            <person name="Goldberg J.M."/>
            <person name="Heiman D."/>
            <person name="Young S."/>
            <person name="Zeng Q."/>
            <person name="Becnel J.J."/>
            <person name="Birren B.W."/>
        </authorList>
    </citation>
    <scope>NUCLEOTIDE SEQUENCE [LARGE SCALE GENOMIC DNA]</scope>
    <source>
        <strain evidence="11">USNM 41457</strain>
    </source>
</reference>
<sequence length="204" mass="22595">MNNKKNEIMTGTTIVAIKTPNSVIIGADTRTSSGRFIPSRYTDKLTKLTDTIYCCRSGSAADTMYIANLITMYLEKQEYLYNTKPTVKLAATYCQELIYSYPDFLAGMIVAGFDEFGPSVYTITLGGTIVKGDYAIGGSGSIHLYSFFDENFRNDFTDEQGLAFVKKAVSAAIKRDNFSGGCVRMARITNNNLERYFIPGNELS</sequence>